<name>A0A840P007_9ACTN</name>
<dbReference type="Pfam" id="PF17853">
    <property type="entry name" value="GGDEF_2"/>
    <property type="match status" value="1"/>
</dbReference>
<reference evidence="4 5" key="1">
    <citation type="submission" date="2020-08" db="EMBL/GenBank/DDBJ databases">
        <title>Genomic Encyclopedia of Type Strains, Phase IV (KMG-IV): sequencing the most valuable type-strain genomes for metagenomic binning, comparative biology and taxonomic classification.</title>
        <authorList>
            <person name="Goeker M."/>
        </authorList>
    </citation>
    <scope>NUCLEOTIDE SEQUENCE [LARGE SCALE GENOMIC DNA]</scope>
    <source>
        <strain evidence="4 5">DSM 45615</strain>
    </source>
</reference>
<dbReference type="InterPro" id="IPR042070">
    <property type="entry name" value="PucR_C-HTH_sf"/>
</dbReference>
<dbReference type="InterPro" id="IPR051448">
    <property type="entry name" value="CdaR-like_regulators"/>
</dbReference>
<protein>
    <recommendedName>
        <fullName evidence="6">PucR family transcriptional regulator</fullName>
    </recommendedName>
</protein>
<dbReference type="InterPro" id="IPR025736">
    <property type="entry name" value="PucR_C-HTH_dom"/>
</dbReference>
<dbReference type="PANTHER" id="PTHR33744:SF17">
    <property type="entry name" value="CONSERVED PROTEIN"/>
    <property type="match status" value="1"/>
</dbReference>
<dbReference type="Gene3D" id="1.10.10.2840">
    <property type="entry name" value="PucR C-terminal helix-turn-helix domain"/>
    <property type="match status" value="1"/>
</dbReference>
<evidence type="ECO:0000259" key="2">
    <source>
        <dbReference type="Pfam" id="PF13556"/>
    </source>
</evidence>
<keyword evidence="5" id="KW-1185">Reference proteome</keyword>
<evidence type="ECO:0000313" key="4">
    <source>
        <dbReference type="EMBL" id="MBB5131273.1"/>
    </source>
</evidence>
<dbReference type="Proteomes" id="UP000578449">
    <property type="component" value="Unassembled WGS sequence"/>
</dbReference>
<dbReference type="Pfam" id="PF13556">
    <property type="entry name" value="HTH_30"/>
    <property type="match status" value="1"/>
</dbReference>
<gene>
    <name evidence="4" type="ORF">HNP84_000979</name>
</gene>
<evidence type="ECO:0000256" key="1">
    <source>
        <dbReference type="ARBA" id="ARBA00006754"/>
    </source>
</evidence>
<sequence length="561" mass="59205">MIDRASGGVVTRVPDAAMVRPYRPELRQVLEMLGAHVLTAVYVPEGAALGVAEPVVHDPDDPLAERDGAVLLAVGARADSRESADLVRLAAARGYRAVVVKDRGADLGPLLAAARSAGIALLAAPADIPWRHLDALLTAAMTEPGSAIATTYASVGIGDLFSLANVIAATIGGATCIEDPQGNILAYSNLPHQEIDEIRKQGILGRKTPARPTNRAEYSRVFRASGPVRFASLGPGHIPRLAVAVRAGAQLLGFIWILDGVPPVVPQAMDLLENAGRIAALHMLRARTPADPARQRRAEALRALLDGDAAAAARLGMTAPCVVVAFAPAEPTDEPGLALARIVDLVGLCCQVWHDEALGVTAPGGVYALLPVPSGISQERLVRFAEDAAATVLRSTGLPLQIGLGSVVPGLGDVPASRRLADRVLRVLRETNGDAPGVATEEQMRSRIALLDLIERGGAAPELLLAPVRDMIAYDAEHGTTYAATLLEYLDAFGEAAKAAAALSVHENTLRYRIRRLHELFGVDLGDSTERLVIWLQLRLLRAGRLSPGTTGHRGLLSPRR</sequence>
<organism evidence="4 5">
    <name type="scientific">Thermocatellispora tengchongensis</name>
    <dbReference type="NCBI Taxonomy" id="1073253"/>
    <lineage>
        <taxon>Bacteria</taxon>
        <taxon>Bacillati</taxon>
        <taxon>Actinomycetota</taxon>
        <taxon>Actinomycetes</taxon>
        <taxon>Streptosporangiales</taxon>
        <taxon>Streptosporangiaceae</taxon>
        <taxon>Thermocatellispora</taxon>
    </lineage>
</organism>
<dbReference type="InterPro" id="IPR041522">
    <property type="entry name" value="CdaR_GGDEF"/>
</dbReference>
<dbReference type="AlphaFoldDB" id="A0A840P007"/>
<comment type="similarity">
    <text evidence="1">Belongs to the CdaR family.</text>
</comment>
<feature type="domain" description="CdaR GGDEF-like" evidence="3">
    <location>
        <begin position="309"/>
        <end position="427"/>
    </location>
</feature>
<feature type="domain" description="PucR C-terminal helix-turn-helix" evidence="2">
    <location>
        <begin position="483"/>
        <end position="540"/>
    </location>
</feature>
<dbReference type="EMBL" id="JACHGN010000002">
    <property type="protein sequence ID" value="MBB5131273.1"/>
    <property type="molecule type" value="Genomic_DNA"/>
</dbReference>
<evidence type="ECO:0000313" key="5">
    <source>
        <dbReference type="Proteomes" id="UP000578449"/>
    </source>
</evidence>
<proteinExistence type="inferred from homology"/>
<evidence type="ECO:0008006" key="6">
    <source>
        <dbReference type="Google" id="ProtNLM"/>
    </source>
</evidence>
<comment type="caution">
    <text evidence="4">The sequence shown here is derived from an EMBL/GenBank/DDBJ whole genome shotgun (WGS) entry which is preliminary data.</text>
</comment>
<accession>A0A840P007</accession>
<dbReference type="RefSeq" id="WP_185048116.1">
    <property type="nucleotide sequence ID" value="NZ_BAABIX010000023.1"/>
</dbReference>
<evidence type="ECO:0000259" key="3">
    <source>
        <dbReference type="Pfam" id="PF17853"/>
    </source>
</evidence>
<dbReference type="PANTHER" id="PTHR33744">
    <property type="entry name" value="CARBOHYDRATE DIACID REGULATOR"/>
    <property type="match status" value="1"/>
</dbReference>